<proteinExistence type="predicted"/>
<keyword evidence="2" id="KW-1185">Reference proteome</keyword>
<accession>A0A090PYG4</accession>
<gene>
    <name evidence="1" type="ORF">JCM19294_2617</name>
</gene>
<name>A0A090PYG4_9FLAO</name>
<evidence type="ECO:0000313" key="1">
    <source>
        <dbReference type="EMBL" id="GAK95835.1"/>
    </source>
</evidence>
<organism evidence="1 2">
    <name type="scientific">Nonlabens tegetincola</name>
    <dbReference type="NCBI Taxonomy" id="323273"/>
    <lineage>
        <taxon>Bacteria</taxon>
        <taxon>Pseudomonadati</taxon>
        <taxon>Bacteroidota</taxon>
        <taxon>Flavobacteriia</taxon>
        <taxon>Flavobacteriales</taxon>
        <taxon>Flavobacteriaceae</taxon>
        <taxon>Nonlabens</taxon>
    </lineage>
</organism>
<dbReference type="Proteomes" id="UP000029221">
    <property type="component" value="Unassembled WGS sequence"/>
</dbReference>
<comment type="caution">
    <text evidence="1">The sequence shown here is derived from an EMBL/GenBank/DDBJ whole genome shotgun (WGS) entry which is preliminary data.</text>
</comment>
<protein>
    <submittedName>
        <fullName evidence="1">Uncharacterized protein</fullName>
    </submittedName>
</protein>
<dbReference type="eggNOG" id="ENOG502ZA4I">
    <property type="taxonomic scope" value="Bacteria"/>
</dbReference>
<dbReference type="EMBL" id="BBML01000001">
    <property type="protein sequence ID" value="GAK95835.1"/>
    <property type="molecule type" value="Genomic_DNA"/>
</dbReference>
<reference evidence="1" key="1">
    <citation type="journal article" date="2014" name="Genome Announc.">
        <title>Draft Genome Sequences of Marine Flavobacterium Nonlabens Strains NR17, NR24, NR27, NR32, NR33, and Ara13.</title>
        <authorList>
            <person name="Nakanishi M."/>
            <person name="Meirelles P."/>
            <person name="Suzuki R."/>
            <person name="Takatani N."/>
            <person name="Mino S."/>
            <person name="Suda W."/>
            <person name="Oshima K."/>
            <person name="Hattori M."/>
            <person name="Ohkuma M."/>
            <person name="Hosokawa M."/>
            <person name="Miyashita K."/>
            <person name="Thompson F.L."/>
            <person name="Niwa A."/>
            <person name="Sawabe T."/>
            <person name="Sawabe T."/>
        </authorList>
    </citation>
    <scope>NUCLEOTIDE SEQUENCE [LARGE SCALE GENOMIC DNA]</scope>
    <source>
        <strain evidence="1">JCM 19294</strain>
    </source>
</reference>
<dbReference type="STRING" id="319236.BST91_11615"/>
<dbReference type="AlphaFoldDB" id="A0A090PYG4"/>
<sequence length="311" mass="35421">MSRYLLMPKNTNKLQADDSMEKKIVAQLTSIAHRILQMKNKEDVLQLKSEARELYEKLSVLAFVQENLDAGSLSGNDSSEKIKAASTTDNVATDDETVNLSSNSENIVEENTAAVINDQDSTANLQNEVEDDAVIDNYADENEDHVFASNDLSDLFVPVDEDTREEMDLPGIKTIHKMVEEMPDEVPEVEIELPDTQKYMKNDFEEITADFKEMPVFERKVNDTNEDKPKSLNERLNAGMKIGMNDRLGFVKHLFGGSDQDFNRVVSQLNTIPSYDQALQFINTMVKPDYNNWSGKEPYEQRFLEIVERSF</sequence>
<evidence type="ECO:0000313" key="2">
    <source>
        <dbReference type="Proteomes" id="UP000029221"/>
    </source>
</evidence>